<keyword evidence="1" id="KW-0472">Membrane</keyword>
<dbReference type="AlphaFoldDB" id="A0A078KYQ9"/>
<evidence type="ECO:0000256" key="1">
    <source>
        <dbReference type="SAM" id="Phobius"/>
    </source>
</evidence>
<dbReference type="OrthoDB" id="5393896at2"/>
<feature type="transmembrane region" description="Helical" evidence="1">
    <location>
        <begin position="12"/>
        <end position="35"/>
    </location>
</feature>
<proteinExistence type="predicted"/>
<keyword evidence="1" id="KW-0812">Transmembrane</keyword>
<gene>
    <name evidence="2" type="ORF">BN59_02358</name>
</gene>
<reference evidence="2 3" key="1">
    <citation type="submission" date="2014-06" db="EMBL/GenBank/DDBJ databases">
        <authorList>
            <person name="Urmite Genomes Urmite Genomes"/>
        </authorList>
    </citation>
    <scope>NUCLEOTIDE SEQUENCE [LARGE SCALE GENOMIC DNA]</scope>
</reference>
<accession>A0A078KYQ9</accession>
<keyword evidence="1" id="KW-1133">Transmembrane helix</keyword>
<evidence type="ECO:0000313" key="2">
    <source>
        <dbReference type="EMBL" id="CDZ78061.1"/>
    </source>
</evidence>
<dbReference type="eggNOG" id="COG4783">
    <property type="taxonomic scope" value="Bacteria"/>
</dbReference>
<name>A0A078KYQ9_9GAMM</name>
<sequence>MLSIDYFLQVNSLFIIWPFYCIICLPIAYIISLLIPAYMRHQPPLTFLLLYILCVSIIGFGILISFIICLTLHYQKPVKKKNIAWSMVDQPDYQRPPVFENTVFGESSGFKIATSANFPKLLRQKLLVAANQFGAKNVNKINALALGDEMDEVRLFAQSLMDKRERSLLNLIKFFLTELSRTEDPIKIAYYKKQIAQIMWEQVYNYLVMNENLRNTLLNIKKNALQALEVLPDDIELPLLLAKVALQQSDIKEAKQWLKLAVENEAPEYKILSCLAEIEYIEKNYSAIKDTLRPCQRKGLISLEPLISFWVTHD</sequence>
<feature type="transmembrane region" description="Helical" evidence="1">
    <location>
        <begin position="47"/>
        <end position="72"/>
    </location>
</feature>
<keyword evidence="3" id="KW-1185">Reference proteome</keyword>
<evidence type="ECO:0000313" key="3">
    <source>
        <dbReference type="Proteomes" id="UP000044071"/>
    </source>
</evidence>
<dbReference type="STRING" id="1034943.BN59_02358"/>
<protein>
    <submittedName>
        <fullName evidence="2">Uncharacterized protein</fullName>
    </submittedName>
</protein>
<dbReference type="Proteomes" id="UP000044071">
    <property type="component" value="Unassembled WGS sequence"/>
</dbReference>
<organism evidence="2 3">
    <name type="scientific">Legionella massiliensis</name>
    <dbReference type="NCBI Taxonomy" id="1034943"/>
    <lineage>
        <taxon>Bacteria</taxon>
        <taxon>Pseudomonadati</taxon>
        <taxon>Pseudomonadota</taxon>
        <taxon>Gammaproteobacteria</taxon>
        <taxon>Legionellales</taxon>
        <taxon>Legionellaceae</taxon>
        <taxon>Legionella</taxon>
    </lineage>
</organism>
<dbReference type="EMBL" id="CCSB01000002">
    <property type="protein sequence ID" value="CDZ78061.1"/>
    <property type="molecule type" value="Genomic_DNA"/>
</dbReference>